<protein>
    <recommendedName>
        <fullName evidence="4">DUF3775 domain-containing protein</fullName>
    </recommendedName>
</protein>
<organism evidence="2 3">
    <name type="scientific">Pseudochelatococcus lubricantis</name>
    <dbReference type="NCBI Taxonomy" id="1538102"/>
    <lineage>
        <taxon>Bacteria</taxon>
        <taxon>Pseudomonadati</taxon>
        <taxon>Pseudomonadota</taxon>
        <taxon>Alphaproteobacteria</taxon>
        <taxon>Hyphomicrobiales</taxon>
        <taxon>Chelatococcaceae</taxon>
        <taxon>Pseudochelatococcus</taxon>
    </lineage>
</organism>
<dbReference type="Proteomes" id="UP001429580">
    <property type="component" value="Unassembled WGS sequence"/>
</dbReference>
<keyword evidence="3" id="KW-1185">Reference proteome</keyword>
<evidence type="ECO:0008006" key="4">
    <source>
        <dbReference type="Google" id="ProtNLM"/>
    </source>
</evidence>
<proteinExistence type="predicted"/>
<dbReference type="Pfam" id="PF12616">
    <property type="entry name" value="DUF3775"/>
    <property type="match status" value="1"/>
</dbReference>
<evidence type="ECO:0000256" key="1">
    <source>
        <dbReference type="SAM" id="MobiDB-lite"/>
    </source>
</evidence>
<name>A0ABX0V5X7_9HYPH</name>
<gene>
    <name evidence="2" type="ORF">FHS82_003746</name>
</gene>
<accession>A0ABX0V5X7</accession>
<feature type="region of interest" description="Disordered" evidence="1">
    <location>
        <begin position="1"/>
        <end position="20"/>
    </location>
</feature>
<dbReference type="EMBL" id="JAASQI010000011">
    <property type="protein sequence ID" value="NIJ59885.1"/>
    <property type="molecule type" value="Genomic_DNA"/>
</dbReference>
<reference evidence="2 3" key="1">
    <citation type="submission" date="2020-03" db="EMBL/GenBank/DDBJ databases">
        <title>Genomic Encyclopedia of Type Strains, Phase IV (KMG-IV): sequencing the most valuable type-strain genomes for metagenomic binning, comparative biology and taxonomic classification.</title>
        <authorList>
            <person name="Goeker M."/>
        </authorList>
    </citation>
    <scope>NUCLEOTIDE SEQUENCE [LARGE SCALE GENOMIC DNA]</scope>
    <source>
        <strain evidence="2 3">DSM 103870</strain>
    </source>
</reference>
<dbReference type="RefSeq" id="WP_166955723.1">
    <property type="nucleotide sequence ID" value="NZ_JAASQI010000011.1"/>
</dbReference>
<sequence length="153" mass="16666">MQAKSTQTEDTEGEGDDGTVLTISPEKVCFIIIKAREFDAKDEVTEPDPGSNPADDMGVAILESHGDDPVAQELTAFIRALSEDEQVDLVALTWLGRDDYSAEDWPGVREEAAGAHNKRTAEYLLGTPLVGDFLEEGLAILGYSCEEFETSRL</sequence>
<comment type="caution">
    <text evidence="2">The sequence shown here is derived from an EMBL/GenBank/DDBJ whole genome shotgun (WGS) entry which is preliminary data.</text>
</comment>
<evidence type="ECO:0000313" key="3">
    <source>
        <dbReference type="Proteomes" id="UP001429580"/>
    </source>
</evidence>
<evidence type="ECO:0000313" key="2">
    <source>
        <dbReference type="EMBL" id="NIJ59885.1"/>
    </source>
</evidence>
<dbReference type="InterPro" id="IPR022254">
    <property type="entry name" value="DUF3775"/>
</dbReference>